<accession>A0ACA9NH82</accession>
<keyword evidence="2" id="KW-1185">Reference proteome</keyword>
<protein>
    <submittedName>
        <fullName evidence="1">617_t:CDS:1</fullName>
    </submittedName>
</protein>
<evidence type="ECO:0000313" key="1">
    <source>
        <dbReference type="EMBL" id="CAG8655498.1"/>
    </source>
</evidence>
<evidence type="ECO:0000313" key="2">
    <source>
        <dbReference type="Proteomes" id="UP000789860"/>
    </source>
</evidence>
<organism evidence="1 2">
    <name type="scientific">Scutellospora calospora</name>
    <dbReference type="NCBI Taxonomy" id="85575"/>
    <lineage>
        <taxon>Eukaryota</taxon>
        <taxon>Fungi</taxon>
        <taxon>Fungi incertae sedis</taxon>
        <taxon>Mucoromycota</taxon>
        <taxon>Glomeromycotina</taxon>
        <taxon>Glomeromycetes</taxon>
        <taxon>Diversisporales</taxon>
        <taxon>Gigasporaceae</taxon>
        <taxon>Scutellospora</taxon>
    </lineage>
</organism>
<proteinExistence type="predicted"/>
<dbReference type="Proteomes" id="UP000789860">
    <property type="component" value="Unassembled WGS sequence"/>
</dbReference>
<name>A0ACA9NH82_9GLOM</name>
<comment type="caution">
    <text evidence="1">The sequence shown here is derived from an EMBL/GenBank/DDBJ whole genome shotgun (WGS) entry which is preliminary data.</text>
</comment>
<reference evidence="1" key="1">
    <citation type="submission" date="2021-06" db="EMBL/GenBank/DDBJ databases">
        <authorList>
            <person name="Kallberg Y."/>
            <person name="Tangrot J."/>
            <person name="Rosling A."/>
        </authorList>
    </citation>
    <scope>NUCLEOTIDE SEQUENCE</scope>
    <source>
        <strain evidence="1">AU212A</strain>
    </source>
</reference>
<sequence>MLWAIGTYPVEQDDNDIEMIIFILINSNDRDPDSQVIFEKNKYYAISRKIIPEDYCSIKRPKMTVATSTHVAINRIINRQFNSNNYTNNSQISTTSPNSTRSKLLVTHQSISKDTEKNLENAI</sequence>
<gene>
    <name evidence="1" type="ORF">SCALOS_LOCUS8826</name>
</gene>
<dbReference type="EMBL" id="CAJVPM010024861">
    <property type="protein sequence ID" value="CAG8655498.1"/>
    <property type="molecule type" value="Genomic_DNA"/>
</dbReference>
<feature type="non-terminal residue" evidence="1">
    <location>
        <position position="123"/>
    </location>
</feature>